<organism evidence="10 11">
    <name type="scientific">Dyella acidiphila</name>
    <dbReference type="NCBI Taxonomy" id="2775866"/>
    <lineage>
        <taxon>Bacteria</taxon>
        <taxon>Pseudomonadati</taxon>
        <taxon>Pseudomonadota</taxon>
        <taxon>Gammaproteobacteria</taxon>
        <taxon>Lysobacterales</taxon>
        <taxon>Rhodanobacteraceae</taxon>
        <taxon>Dyella</taxon>
    </lineage>
</organism>
<comment type="subcellular location">
    <subcellularLocation>
        <location evidence="8">Cell inner membrane</location>
        <topology evidence="8">Single-pass type II membrane protein</topology>
    </subcellularLocation>
    <subcellularLocation>
        <location evidence="1">Cell membrane</location>
        <topology evidence="1">Single-pass type II membrane protein</topology>
    </subcellularLocation>
    <text evidence="8">Localizes to the division septum where it forms a ring structure.</text>
</comment>
<dbReference type="InterPro" id="IPR011922">
    <property type="entry name" value="Cell_div_FtsL"/>
</dbReference>
<evidence type="ECO:0000313" key="10">
    <source>
        <dbReference type="EMBL" id="MBE1161357.1"/>
    </source>
</evidence>
<evidence type="ECO:0000256" key="9">
    <source>
        <dbReference type="NCBIfam" id="TIGR02209"/>
    </source>
</evidence>
<proteinExistence type="inferred from homology"/>
<keyword evidence="4 8" id="KW-0812">Transmembrane</keyword>
<comment type="caution">
    <text evidence="10">The sequence shown here is derived from an EMBL/GenBank/DDBJ whole genome shotgun (WGS) entry which is preliminary data.</text>
</comment>
<reference evidence="10 11" key="1">
    <citation type="submission" date="2020-09" db="EMBL/GenBank/DDBJ databases">
        <title>Dyella sp. 7MK23 isolated from forest soil.</title>
        <authorList>
            <person name="Fu J."/>
        </authorList>
    </citation>
    <scope>NUCLEOTIDE SEQUENCE [LARGE SCALE GENOMIC DNA]</scope>
    <source>
        <strain evidence="10 11">7MK23</strain>
    </source>
</reference>
<dbReference type="GO" id="GO:0051301">
    <property type="term" value="P:cell division"/>
    <property type="evidence" value="ECO:0007669"/>
    <property type="project" value="UniProtKB-KW"/>
</dbReference>
<comment type="function">
    <text evidence="8">Essential cell division protein. May link together the upstream cell division proteins, which are predominantly cytoplasmic, with the downstream cell division proteins, which are predominantly periplasmic.</text>
</comment>
<dbReference type="EMBL" id="JACZZA010000008">
    <property type="protein sequence ID" value="MBE1161357.1"/>
    <property type="molecule type" value="Genomic_DNA"/>
</dbReference>
<dbReference type="PANTHER" id="PTHR37479:SF1">
    <property type="entry name" value="CELL DIVISION PROTEIN FTSL"/>
    <property type="match status" value="1"/>
</dbReference>
<dbReference type="Pfam" id="PF04999">
    <property type="entry name" value="FtsL"/>
    <property type="match status" value="1"/>
</dbReference>
<keyword evidence="5 8" id="KW-1133">Transmembrane helix</keyword>
<dbReference type="RefSeq" id="WP_192556214.1">
    <property type="nucleotide sequence ID" value="NZ_JACZZA010000008.1"/>
</dbReference>
<gene>
    <name evidence="8 10" type="primary">ftsL</name>
    <name evidence="10" type="ORF">IGX34_13310</name>
</gene>
<dbReference type="Proteomes" id="UP000651010">
    <property type="component" value="Unassembled WGS sequence"/>
</dbReference>
<keyword evidence="8" id="KW-0997">Cell inner membrane</keyword>
<sequence length="91" mass="10362">MRVIGVLSLLILLLAVMASAIAVVWTRHQSRSLFVQLTQLQAQRDALNIEYGQLELEQATWAEPRRIDDEARTKLGMLSPRPQDVQLVRQP</sequence>
<evidence type="ECO:0000256" key="2">
    <source>
        <dbReference type="ARBA" id="ARBA00022475"/>
    </source>
</evidence>
<accession>A0ABR9GBE6</accession>
<comment type="similarity">
    <text evidence="8">Belongs to the FtsL family.</text>
</comment>
<evidence type="ECO:0000256" key="5">
    <source>
        <dbReference type="ARBA" id="ARBA00022989"/>
    </source>
</evidence>
<dbReference type="NCBIfam" id="TIGR02209">
    <property type="entry name" value="ftsL_broad"/>
    <property type="match status" value="1"/>
</dbReference>
<keyword evidence="3 8" id="KW-0132">Cell division</keyword>
<keyword evidence="7 8" id="KW-0131">Cell cycle</keyword>
<keyword evidence="2 8" id="KW-1003">Cell membrane</keyword>
<comment type="subunit">
    <text evidence="8">Part of a complex composed of FtsB, FtsL and FtsQ.</text>
</comment>
<keyword evidence="11" id="KW-1185">Reference proteome</keyword>
<evidence type="ECO:0000313" key="11">
    <source>
        <dbReference type="Proteomes" id="UP000651010"/>
    </source>
</evidence>
<evidence type="ECO:0000256" key="8">
    <source>
        <dbReference type="HAMAP-Rule" id="MF_00910"/>
    </source>
</evidence>
<evidence type="ECO:0000256" key="1">
    <source>
        <dbReference type="ARBA" id="ARBA00004401"/>
    </source>
</evidence>
<dbReference type="HAMAP" id="MF_00910">
    <property type="entry name" value="FtsL"/>
    <property type="match status" value="1"/>
</dbReference>
<protein>
    <recommendedName>
        <fullName evidence="8 9">Cell division protein FtsL</fullName>
    </recommendedName>
</protein>
<evidence type="ECO:0000256" key="4">
    <source>
        <dbReference type="ARBA" id="ARBA00022692"/>
    </source>
</evidence>
<keyword evidence="6 8" id="KW-0472">Membrane</keyword>
<name>A0ABR9GBE6_9GAMM</name>
<evidence type="ECO:0000256" key="6">
    <source>
        <dbReference type="ARBA" id="ARBA00023136"/>
    </source>
</evidence>
<evidence type="ECO:0000256" key="3">
    <source>
        <dbReference type="ARBA" id="ARBA00022618"/>
    </source>
</evidence>
<evidence type="ECO:0000256" key="7">
    <source>
        <dbReference type="ARBA" id="ARBA00023306"/>
    </source>
</evidence>
<dbReference type="PANTHER" id="PTHR37479">
    <property type="entry name" value="CELL DIVISION PROTEIN FTSL"/>
    <property type="match status" value="1"/>
</dbReference>